<dbReference type="InterPro" id="IPR018525">
    <property type="entry name" value="MCM_CS"/>
</dbReference>
<dbReference type="PRINTS" id="PR01657">
    <property type="entry name" value="MCMFAMILY"/>
</dbReference>
<dbReference type="PROSITE" id="PS00847">
    <property type="entry name" value="MCM_1"/>
    <property type="match status" value="1"/>
</dbReference>
<dbReference type="OMA" id="AFFKCNV"/>
<dbReference type="SMART" id="SM00382">
    <property type="entry name" value="AAA"/>
    <property type="match status" value="1"/>
</dbReference>
<feature type="compositionally biased region" description="Polar residues" evidence="12">
    <location>
        <begin position="97"/>
        <end position="109"/>
    </location>
</feature>
<dbReference type="InterPro" id="IPR036388">
    <property type="entry name" value="WH-like_DNA-bd_sf"/>
</dbReference>
<dbReference type="InterPro" id="IPR003593">
    <property type="entry name" value="AAA+_ATPase"/>
</dbReference>
<dbReference type="InterPro" id="IPR001208">
    <property type="entry name" value="MCM_dom"/>
</dbReference>
<dbReference type="GO" id="GO:0017116">
    <property type="term" value="F:single-stranded DNA helicase activity"/>
    <property type="evidence" value="ECO:0007669"/>
    <property type="project" value="TreeGrafter"/>
</dbReference>
<evidence type="ECO:0000313" key="14">
    <source>
        <dbReference type="EMBL" id="CAD7077115.1"/>
    </source>
</evidence>
<dbReference type="Pfam" id="PF17855">
    <property type="entry name" value="MCM_lid"/>
    <property type="match status" value="1"/>
</dbReference>
<evidence type="ECO:0000256" key="11">
    <source>
        <dbReference type="RuleBase" id="RU368062"/>
    </source>
</evidence>
<evidence type="ECO:0000256" key="8">
    <source>
        <dbReference type="ARBA" id="ARBA00023125"/>
    </source>
</evidence>
<name>A0A7R8YL18_HERIL</name>
<dbReference type="SUPFAM" id="SSF52540">
    <property type="entry name" value="P-loop containing nucleoside triphosphate hydrolases"/>
    <property type="match status" value="1"/>
</dbReference>
<dbReference type="FunFam" id="3.30.1640.10:FF:000001">
    <property type="entry name" value="DNA helicase"/>
    <property type="match status" value="1"/>
</dbReference>
<evidence type="ECO:0000256" key="3">
    <source>
        <dbReference type="ARBA" id="ARBA00022705"/>
    </source>
</evidence>
<dbReference type="GO" id="GO:0042555">
    <property type="term" value="C:MCM complex"/>
    <property type="evidence" value="ECO:0007669"/>
    <property type="project" value="UniProtKB-UniRule"/>
</dbReference>
<protein>
    <recommendedName>
        <fullName evidence="11">DNA replication licensing factor MCM4</fullName>
        <ecNumber evidence="11">3.6.4.12</ecNumber>
    </recommendedName>
</protein>
<feature type="compositionally biased region" description="Basic and acidic residues" evidence="12">
    <location>
        <begin position="16"/>
        <end position="38"/>
    </location>
</feature>
<evidence type="ECO:0000256" key="7">
    <source>
        <dbReference type="ARBA" id="ARBA00022840"/>
    </source>
</evidence>
<proteinExistence type="inferred from homology"/>
<evidence type="ECO:0000313" key="15">
    <source>
        <dbReference type="Proteomes" id="UP000594454"/>
    </source>
</evidence>
<evidence type="ECO:0000256" key="9">
    <source>
        <dbReference type="ARBA" id="ARBA00023242"/>
    </source>
</evidence>
<dbReference type="GO" id="GO:0005524">
    <property type="term" value="F:ATP binding"/>
    <property type="evidence" value="ECO:0007669"/>
    <property type="project" value="UniProtKB-UniRule"/>
</dbReference>
<dbReference type="Pfam" id="PF21128">
    <property type="entry name" value="WHD_MCM4"/>
    <property type="match status" value="1"/>
</dbReference>
<reference evidence="14 15" key="1">
    <citation type="submission" date="2020-11" db="EMBL/GenBank/DDBJ databases">
        <authorList>
            <person name="Wallbank WR R."/>
            <person name="Pardo Diaz C."/>
            <person name="Kozak K."/>
            <person name="Martin S."/>
            <person name="Jiggins C."/>
            <person name="Moest M."/>
            <person name="Warren A I."/>
            <person name="Generalovic N T."/>
            <person name="Byers J.R.P. K."/>
            <person name="Montejo-Kovacevich G."/>
            <person name="Yen C E."/>
        </authorList>
    </citation>
    <scope>NUCLEOTIDE SEQUENCE [LARGE SCALE GENOMIC DNA]</scope>
</reference>
<dbReference type="GO" id="GO:0006271">
    <property type="term" value="P:DNA strand elongation involved in DNA replication"/>
    <property type="evidence" value="ECO:0007669"/>
    <property type="project" value="TreeGrafter"/>
</dbReference>
<evidence type="ECO:0000259" key="13">
    <source>
        <dbReference type="PROSITE" id="PS50051"/>
    </source>
</evidence>
<dbReference type="Gene3D" id="3.40.50.300">
    <property type="entry name" value="P-loop containing nucleotide triphosphate hydrolases"/>
    <property type="match status" value="1"/>
</dbReference>
<evidence type="ECO:0000256" key="1">
    <source>
        <dbReference type="ARBA" id="ARBA00004123"/>
    </source>
</evidence>
<dbReference type="EC" id="3.6.4.12" evidence="11"/>
<dbReference type="Pfam" id="PF14551">
    <property type="entry name" value="MCM_N"/>
    <property type="match status" value="1"/>
</dbReference>
<dbReference type="OrthoDB" id="10251574at2759"/>
<dbReference type="InterPro" id="IPR027417">
    <property type="entry name" value="P-loop_NTPase"/>
</dbReference>
<dbReference type="InterPro" id="IPR027925">
    <property type="entry name" value="MCM_N"/>
</dbReference>
<dbReference type="Proteomes" id="UP000594454">
    <property type="component" value="Chromosome 1"/>
</dbReference>
<dbReference type="FunFam" id="2.20.28.10:FF:000003">
    <property type="entry name" value="DNA helicase"/>
    <property type="match status" value="1"/>
</dbReference>
<dbReference type="InterPro" id="IPR012340">
    <property type="entry name" value="NA-bd_OB-fold"/>
</dbReference>
<evidence type="ECO:0000256" key="2">
    <source>
        <dbReference type="ARBA" id="ARBA00008010"/>
    </source>
</evidence>
<dbReference type="GO" id="GO:1902975">
    <property type="term" value="P:mitotic DNA replication initiation"/>
    <property type="evidence" value="ECO:0007669"/>
    <property type="project" value="TreeGrafter"/>
</dbReference>
<dbReference type="Pfam" id="PF00493">
    <property type="entry name" value="MCM"/>
    <property type="match status" value="1"/>
</dbReference>
<dbReference type="InterPro" id="IPR033762">
    <property type="entry name" value="MCM_OB"/>
</dbReference>
<evidence type="ECO:0000256" key="10">
    <source>
        <dbReference type="RuleBase" id="RU004070"/>
    </source>
</evidence>
<dbReference type="SUPFAM" id="SSF50249">
    <property type="entry name" value="Nucleic acid-binding proteins"/>
    <property type="match status" value="1"/>
</dbReference>
<feature type="compositionally biased region" description="Polar residues" evidence="12">
    <location>
        <begin position="72"/>
        <end position="89"/>
    </location>
</feature>
<dbReference type="PRINTS" id="PR01660">
    <property type="entry name" value="MCMPROTEIN4"/>
</dbReference>
<dbReference type="InterPro" id="IPR031327">
    <property type="entry name" value="MCM"/>
</dbReference>
<feature type="compositionally biased region" description="Low complexity" evidence="12">
    <location>
        <begin position="1"/>
        <end position="12"/>
    </location>
</feature>
<dbReference type="SMART" id="SM00350">
    <property type="entry name" value="MCM"/>
    <property type="match status" value="1"/>
</dbReference>
<sequence>MSSPARAPSTPRRTPRRQEGTSEIDRQNGHKTPTREIEAQDVETPMRMGRSRTARGRTSEQSDHVIVPPTSPGTHSLGATSPLRSSIPNISEIDLSSPLNYGTPSSLGTGRTPRSGIRGTPLRARPDIRTDNKRMREVPIGSDALEPISEGRSETDPVSESGPQLVIWGTNVVVSVCKTKFKNFILRYIDPEAENDEISENIDLNAPLYLQKLDEIYALEEPFLNINCAHLKTYDETLYRQLICYPQEVIPTFDMAVNEMFFERYPAAVLEHQIQVRPFNAEKTRNMRSLNPEDIDQLITISGMVIRTSNVIPEMREAFFKCIICSFFTTVEIDRGRIAEPTLCTNCNTNHCFQLIHNRSQFTDKQMVKLQESPDDMAAGQTPHNVVLFAHNDLVDKVQPGDRITVTGIYRAIPIQDNPRARNVKSVYKTHIDVVHYRKVDSKRLYEEEEGKDHIFPPERVELLRTLSQKPDVYDRLARALAPSIYENTDIKKGILLQLFGGTKKKHVAAGRQNFRSEIHILLCGDPGTSKSQLLQYVYSLVPRAQYTSGKGSSAVGLTAFVTKDPETRQLVLQTGALVLADNGVCCIDEFDKMNDSTRSVLHEVMEQQTLSIAKAGIICQLNARTSILAAANPSESQWNKNKNIIDNVQLPHTLLSRFDLIFLVLDPQDELFDRRLASHLVSLYYVSRHEEEDTMFDMSVLRDYIAYSREHIQPTLSEEAQQRLIQAYVDMRKVGAGRGQISAYPRQLESLIRLSEAHAKVRLSQKVEIQDVEEAWRLHREALKQSATDPLSGRIDVGILTTGLSTAARKKRADLVASIKEHLKKKGKTPTVPYQKLFSEIKEGSQVLITREQFEDALKEIQDEGVIVVMGRNTIRIC</sequence>
<dbReference type="CDD" id="cd17755">
    <property type="entry name" value="MCM4"/>
    <property type="match status" value="1"/>
</dbReference>
<dbReference type="GO" id="GO:0003697">
    <property type="term" value="F:single-stranded DNA binding"/>
    <property type="evidence" value="ECO:0007669"/>
    <property type="project" value="TreeGrafter"/>
</dbReference>
<dbReference type="FunFam" id="1.10.10.10:FF:000597">
    <property type="entry name" value="DNA helicase"/>
    <property type="match status" value="1"/>
</dbReference>
<comment type="catalytic activity">
    <reaction evidence="11">
        <text>ATP + H2O = ADP + phosphate + H(+)</text>
        <dbReference type="Rhea" id="RHEA:13065"/>
        <dbReference type="ChEBI" id="CHEBI:15377"/>
        <dbReference type="ChEBI" id="CHEBI:15378"/>
        <dbReference type="ChEBI" id="CHEBI:30616"/>
        <dbReference type="ChEBI" id="CHEBI:43474"/>
        <dbReference type="ChEBI" id="CHEBI:456216"/>
        <dbReference type="EC" id="3.6.4.12"/>
    </reaction>
</comment>
<keyword evidence="3 11" id="KW-0235">DNA replication</keyword>
<dbReference type="AlphaFoldDB" id="A0A7R8YL18"/>
<gene>
    <name evidence="14" type="ORF">HERILL_LOCUS490</name>
</gene>
<dbReference type="PANTHER" id="PTHR11630">
    <property type="entry name" value="DNA REPLICATION LICENSING FACTOR MCM FAMILY MEMBER"/>
    <property type="match status" value="1"/>
</dbReference>
<accession>A0A7R8YL18</accession>
<dbReference type="PANTHER" id="PTHR11630:SF66">
    <property type="entry name" value="DNA REPLICATION LICENSING FACTOR MCM4"/>
    <property type="match status" value="1"/>
</dbReference>
<dbReference type="FunFam" id="3.40.50.300:FF:000217">
    <property type="entry name" value="DNA helicase"/>
    <property type="match status" value="1"/>
</dbReference>
<evidence type="ECO:0000256" key="12">
    <source>
        <dbReference type="SAM" id="MobiDB-lite"/>
    </source>
</evidence>
<dbReference type="Gene3D" id="1.10.10.10">
    <property type="entry name" value="Winged helix-like DNA-binding domain superfamily/Winged helix DNA-binding domain"/>
    <property type="match status" value="1"/>
</dbReference>
<dbReference type="InParanoid" id="A0A7R8YL18"/>
<comment type="similarity">
    <text evidence="2 10">Belongs to the MCM family.</text>
</comment>
<dbReference type="GO" id="GO:0000727">
    <property type="term" value="P:double-strand break repair via break-induced replication"/>
    <property type="evidence" value="ECO:0007669"/>
    <property type="project" value="TreeGrafter"/>
</dbReference>
<dbReference type="GO" id="GO:0016787">
    <property type="term" value="F:hydrolase activity"/>
    <property type="evidence" value="ECO:0007669"/>
    <property type="project" value="UniProtKB-KW"/>
</dbReference>
<evidence type="ECO:0000256" key="6">
    <source>
        <dbReference type="ARBA" id="ARBA00022806"/>
    </source>
</evidence>
<dbReference type="InterPro" id="IPR041562">
    <property type="entry name" value="MCM_lid"/>
</dbReference>
<keyword evidence="15" id="KW-1185">Reference proteome</keyword>
<dbReference type="Gene3D" id="3.30.1640.10">
    <property type="entry name" value="mini-chromosome maintenance (MCM) complex, chain A, domain 1"/>
    <property type="match status" value="1"/>
</dbReference>
<dbReference type="Gene3D" id="2.40.50.140">
    <property type="entry name" value="Nucleic acid-binding proteins"/>
    <property type="match status" value="1"/>
</dbReference>
<keyword evidence="4 10" id="KW-0547">Nucleotide-binding</keyword>
<comment type="subcellular location">
    <subcellularLocation>
        <location evidence="1">Nucleus</location>
    </subcellularLocation>
</comment>
<dbReference type="InterPro" id="IPR008047">
    <property type="entry name" value="MCM_4"/>
</dbReference>
<organism evidence="14 15">
    <name type="scientific">Hermetia illucens</name>
    <name type="common">Black soldier fly</name>
    <dbReference type="NCBI Taxonomy" id="343691"/>
    <lineage>
        <taxon>Eukaryota</taxon>
        <taxon>Metazoa</taxon>
        <taxon>Ecdysozoa</taxon>
        <taxon>Arthropoda</taxon>
        <taxon>Hexapoda</taxon>
        <taxon>Insecta</taxon>
        <taxon>Pterygota</taxon>
        <taxon>Neoptera</taxon>
        <taxon>Endopterygota</taxon>
        <taxon>Diptera</taxon>
        <taxon>Brachycera</taxon>
        <taxon>Stratiomyomorpha</taxon>
        <taxon>Stratiomyidae</taxon>
        <taxon>Hermetiinae</taxon>
        <taxon>Hermetia</taxon>
    </lineage>
</organism>
<dbReference type="FunCoup" id="A0A7R8YL18">
    <property type="interactions" value="1210"/>
</dbReference>
<keyword evidence="9 11" id="KW-0539">Nucleus</keyword>
<keyword evidence="6 11" id="KW-0347">Helicase</keyword>
<dbReference type="GO" id="GO:0005634">
    <property type="term" value="C:nucleus"/>
    <property type="evidence" value="ECO:0007669"/>
    <property type="project" value="UniProtKB-SubCell"/>
</dbReference>
<comment type="function">
    <text evidence="11">Acts as component of the MCM2-7 complex (MCM complex) which is the replicative helicase essential for 'once per cell cycle' DNA replication initiation and elongation in eukaryotic cells. The active ATPase sites in the MCM2-7 ring are formed through the interaction surfaces of two neighboring subunits such that a critical structure of a conserved arginine finger motif is provided in trans relative to the ATP-binding site of the Walker A box of the adjacent subunit. The six ATPase active sites, however, are likely to contribute differentially to the complex helicase activity.</text>
</comment>
<feature type="region of interest" description="Disordered" evidence="12">
    <location>
        <begin position="1"/>
        <end position="125"/>
    </location>
</feature>
<dbReference type="Gene3D" id="2.20.28.10">
    <property type="match status" value="1"/>
</dbReference>
<evidence type="ECO:0000256" key="4">
    <source>
        <dbReference type="ARBA" id="ARBA00022741"/>
    </source>
</evidence>
<keyword evidence="8 10" id="KW-0238">DNA-binding</keyword>
<dbReference type="Pfam" id="PF17207">
    <property type="entry name" value="MCM_OB"/>
    <property type="match status" value="1"/>
</dbReference>
<feature type="domain" description="MCM C-terminal AAA(+) ATPase" evidence="13">
    <location>
        <begin position="473"/>
        <end position="681"/>
    </location>
</feature>
<keyword evidence="7 10" id="KW-0067">ATP-binding</keyword>
<dbReference type="EMBL" id="LR899009">
    <property type="protein sequence ID" value="CAD7077115.1"/>
    <property type="molecule type" value="Genomic_DNA"/>
</dbReference>
<evidence type="ECO:0000256" key="5">
    <source>
        <dbReference type="ARBA" id="ARBA00022801"/>
    </source>
</evidence>
<comment type="subunit">
    <text evidence="11">Component of the MCM2-7 complex.</text>
</comment>
<keyword evidence="5 11" id="KW-0378">Hydrolase</keyword>
<dbReference type="PROSITE" id="PS50051">
    <property type="entry name" value="MCM_2"/>
    <property type="match status" value="1"/>
</dbReference>